<dbReference type="eggNOG" id="COG3631">
    <property type="taxonomic scope" value="Bacteria"/>
</dbReference>
<dbReference type="PANTHER" id="PTHR30173:SF36">
    <property type="entry name" value="ECF RNA POLYMERASE SIGMA FACTOR SIGJ"/>
    <property type="match status" value="1"/>
</dbReference>
<evidence type="ECO:0000256" key="1">
    <source>
        <dbReference type="ARBA" id="ARBA00010641"/>
    </source>
</evidence>
<dbReference type="GO" id="GO:0003677">
    <property type="term" value="F:DNA binding"/>
    <property type="evidence" value="ECO:0007669"/>
    <property type="project" value="InterPro"/>
</dbReference>
<dbReference type="InterPro" id="IPR013325">
    <property type="entry name" value="RNA_pol_sigma_r2"/>
</dbReference>
<dbReference type="KEGG" id="sna:Snas_3848"/>
<evidence type="ECO:0000259" key="7">
    <source>
        <dbReference type="Pfam" id="PF08281"/>
    </source>
</evidence>
<dbReference type="InterPro" id="IPR032710">
    <property type="entry name" value="NTF2-like_dom_sf"/>
</dbReference>
<dbReference type="eggNOG" id="COG1595">
    <property type="taxonomic scope" value="Bacteria"/>
</dbReference>
<evidence type="ECO:0000256" key="2">
    <source>
        <dbReference type="ARBA" id="ARBA00011344"/>
    </source>
</evidence>
<dbReference type="GO" id="GO:0016987">
    <property type="term" value="F:sigma factor activity"/>
    <property type="evidence" value="ECO:0007669"/>
    <property type="project" value="UniProtKB-KW"/>
</dbReference>
<dbReference type="NCBIfam" id="TIGR02957">
    <property type="entry name" value="SigX4"/>
    <property type="match status" value="1"/>
</dbReference>
<keyword evidence="3" id="KW-0805">Transcription regulation</keyword>
<name>D3PYS1_STANL</name>
<dbReference type="Pfam" id="PF04542">
    <property type="entry name" value="Sigma70_r2"/>
    <property type="match status" value="1"/>
</dbReference>
<dbReference type="GO" id="GO:0006352">
    <property type="term" value="P:DNA-templated transcription initiation"/>
    <property type="evidence" value="ECO:0007669"/>
    <property type="project" value="InterPro"/>
</dbReference>
<gene>
    <name evidence="8" type="ordered locus">Snas_3848</name>
</gene>
<sequence>MATATELFEQHRNLLFSVAYRMLGSAADAEDVVQDSWLKWSAVDLDTVDSPKAYLVRIASNTALNRLKSAQVQRESYVGPWLPEPILTSPDIAEDVEMADSVSMAMLVVLESLTPEERAVFVLREVFGFPHTEIASALDRPEASVRQLAHRARSHVQARRPRFDADREKQKQATEEFLSAAAGGDINRLMEILAPDAALWTDGGGKVKAPLRDIHGAHRIANFFVKVATQPWQGYRPEQWEFAAAQINGANGVLIRVEGKVVTAFTTEVLDGRITAIHLVGNPDKLAHLDED</sequence>
<dbReference type="Proteomes" id="UP000000844">
    <property type="component" value="Chromosome"/>
</dbReference>
<proteinExistence type="inferred from homology"/>
<dbReference type="Gene3D" id="1.10.1740.10">
    <property type="match status" value="1"/>
</dbReference>
<dbReference type="Gene3D" id="3.10.450.50">
    <property type="match status" value="1"/>
</dbReference>
<dbReference type="SUPFAM" id="SSF88946">
    <property type="entry name" value="Sigma2 domain of RNA polymerase sigma factors"/>
    <property type="match status" value="1"/>
</dbReference>
<dbReference type="CDD" id="cd06171">
    <property type="entry name" value="Sigma70_r4"/>
    <property type="match status" value="1"/>
</dbReference>
<feature type="domain" description="RNA polymerase sigma-70 region 2" evidence="6">
    <location>
        <begin position="7"/>
        <end position="71"/>
    </location>
</feature>
<evidence type="ECO:0000313" key="8">
    <source>
        <dbReference type="EMBL" id="ADD43504.1"/>
    </source>
</evidence>
<dbReference type="EMBL" id="CP001778">
    <property type="protein sequence ID" value="ADD43504.1"/>
    <property type="molecule type" value="Genomic_DNA"/>
</dbReference>
<dbReference type="SUPFAM" id="SSF88659">
    <property type="entry name" value="Sigma3 and sigma4 domains of RNA polymerase sigma factors"/>
    <property type="match status" value="1"/>
</dbReference>
<dbReference type="InterPro" id="IPR014284">
    <property type="entry name" value="RNA_pol_sigma-70_dom"/>
</dbReference>
<dbReference type="InterPro" id="IPR013324">
    <property type="entry name" value="RNA_pol_sigma_r3/r4-like"/>
</dbReference>
<reference evidence="8 9" key="1">
    <citation type="journal article" date="2009" name="Stand. Genomic Sci.">
        <title>Complete genome sequence of Stackebrandtia nassauensis type strain (LLR-40K-21).</title>
        <authorList>
            <person name="Munk C."/>
            <person name="Lapidus A."/>
            <person name="Copeland A."/>
            <person name="Jando M."/>
            <person name="Mayilraj S."/>
            <person name="Glavina Del Rio T."/>
            <person name="Nolan M."/>
            <person name="Chen F."/>
            <person name="Lucas S."/>
            <person name="Tice H."/>
            <person name="Cheng J.F."/>
            <person name="Han C."/>
            <person name="Detter J.C."/>
            <person name="Bruce D."/>
            <person name="Goodwin L."/>
            <person name="Chain P."/>
            <person name="Pitluck S."/>
            <person name="Goker M."/>
            <person name="Ovchinikova G."/>
            <person name="Pati A."/>
            <person name="Ivanova N."/>
            <person name="Mavromatis K."/>
            <person name="Chen A."/>
            <person name="Palaniappan K."/>
            <person name="Land M."/>
            <person name="Hauser L."/>
            <person name="Chang Y.J."/>
            <person name="Jeffries C.D."/>
            <person name="Bristow J."/>
            <person name="Eisen J.A."/>
            <person name="Markowitz V."/>
            <person name="Hugenholtz P."/>
            <person name="Kyrpides N.C."/>
            <person name="Klenk H.P."/>
        </authorList>
    </citation>
    <scope>NUCLEOTIDE SEQUENCE [LARGE SCALE GENOMIC DNA]</scope>
    <source>
        <strain evidence="9">DSM 44728 / CIP 108903 / NRRL B-16338 / NBRC 102104 / LLR-40K-21</strain>
    </source>
</reference>
<evidence type="ECO:0000256" key="4">
    <source>
        <dbReference type="ARBA" id="ARBA00023082"/>
    </source>
</evidence>
<dbReference type="AlphaFoldDB" id="D3PYS1"/>
<dbReference type="PANTHER" id="PTHR30173">
    <property type="entry name" value="SIGMA 19 FACTOR"/>
    <property type="match status" value="1"/>
</dbReference>
<keyword evidence="4" id="KW-0731">Sigma factor</keyword>
<feature type="domain" description="RNA polymerase sigma factor 70 region 4 type 2" evidence="7">
    <location>
        <begin position="105"/>
        <end position="155"/>
    </location>
</feature>
<dbReference type="InterPro" id="IPR013249">
    <property type="entry name" value="RNA_pol_sigma70_r4_t2"/>
</dbReference>
<dbReference type="OrthoDB" id="3672769at2"/>
<dbReference type="HOGENOM" id="CLU_047691_22_0_11"/>
<evidence type="ECO:0000256" key="5">
    <source>
        <dbReference type="ARBA" id="ARBA00023163"/>
    </source>
</evidence>
<dbReference type="SUPFAM" id="SSF54427">
    <property type="entry name" value="NTF2-like"/>
    <property type="match status" value="1"/>
</dbReference>
<organism evidence="8 9">
    <name type="scientific">Stackebrandtia nassauensis (strain DSM 44728 / CIP 108903 / NRRL B-16338 / NBRC 102104 / LLR-40K-21)</name>
    <dbReference type="NCBI Taxonomy" id="446470"/>
    <lineage>
        <taxon>Bacteria</taxon>
        <taxon>Bacillati</taxon>
        <taxon>Actinomycetota</taxon>
        <taxon>Actinomycetes</taxon>
        <taxon>Glycomycetales</taxon>
        <taxon>Glycomycetaceae</taxon>
        <taxon>Stackebrandtia</taxon>
    </lineage>
</organism>
<dbReference type="Gene3D" id="1.10.10.10">
    <property type="entry name" value="Winged helix-like DNA-binding domain superfamily/Winged helix DNA-binding domain"/>
    <property type="match status" value="1"/>
</dbReference>
<protein>
    <submittedName>
        <fullName evidence="8">RNA polymerase, sigma-24 subunit, ECF subfamily</fullName>
    </submittedName>
</protein>
<dbReference type="NCBIfam" id="NF007214">
    <property type="entry name" value="PRK09636.1"/>
    <property type="match status" value="1"/>
</dbReference>
<comment type="similarity">
    <text evidence="1">Belongs to the sigma-70 factor family. ECF subfamily.</text>
</comment>
<dbReference type="RefSeq" id="WP_013019075.1">
    <property type="nucleotide sequence ID" value="NC_013947.1"/>
</dbReference>
<comment type="subunit">
    <text evidence="2">Interacts transiently with the RNA polymerase catalytic core formed by RpoA, RpoB, RpoC and RpoZ (2 alpha, 1 beta, 1 beta' and 1 omega subunit) to form the RNA polymerase holoenzyme that can initiate transcription.</text>
</comment>
<dbReference type="InterPro" id="IPR007627">
    <property type="entry name" value="RNA_pol_sigma70_r2"/>
</dbReference>
<dbReference type="Pfam" id="PF08281">
    <property type="entry name" value="Sigma70_r4_2"/>
    <property type="match status" value="1"/>
</dbReference>
<evidence type="ECO:0000313" key="9">
    <source>
        <dbReference type="Proteomes" id="UP000000844"/>
    </source>
</evidence>
<dbReference type="InterPro" id="IPR052704">
    <property type="entry name" value="ECF_Sigma-70_Domain"/>
</dbReference>
<keyword evidence="9" id="KW-1185">Reference proteome</keyword>
<evidence type="ECO:0000259" key="6">
    <source>
        <dbReference type="Pfam" id="PF04542"/>
    </source>
</evidence>
<dbReference type="InterPro" id="IPR036388">
    <property type="entry name" value="WH-like_DNA-bd_sf"/>
</dbReference>
<accession>D3PYS1</accession>
<evidence type="ECO:0000256" key="3">
    <source>
        <dbReference type="ARBA" id="ARBA00023015"/>
    </source>
</evidence>
<keyword evidence="5" id="KW-0804">Transcription</keyword>
<dbReference type="STRING" id="446470.Snas_3848"/>
<dbReference type="InterPro" id="IPR014303">
    <property type="entry name" value="RNA_pol_sigma-70_ECF"/>
</dbReference>
<dbReference type="NCBIfam" id="TIGR02937">
    <property type="entry name" value="sigma70-ECF"/>
    <property type="match status" value="1"/>
</dbReference>